<sequence length="49" mass="5554">PISETQDDMEKWVIALEKVVELPLTPQDSKLAALLVSKKSSNSFRLIKR</sequence>
<organism evidence="2">
    <name type="scientific">Arion vulgaris</name>
    <dbReference type="NCBI Taxonomy" id="1028688"/>
    <lineage>
        <taxon>Eukaryota</taxon>
        <taxon>Metazoa</taxon>
        <taxon>Spiralia</taxon>
        <taxon>Lophotrochozoa</taxon>
        <taxon>Mollusca</taxon>
        <taxon>Gastropoda</taxon>
        <taxon>Heterobranchia</taxon>
        <taxon>Euthyneura</taxon>
        <taxon>Panpulmonata</taxon>
        <taxon>Eupulmonata</taxon>
        <taxon>Stylommatophora</taxon>
        <taxon>Helicina</taxon>
        <taxon>Arionoidea</taxon>
        <taxon>Arionidae</taxon>
        <taxon>Arion</taxon>
    </lineage>
</organism>
<evidence type="ECO:0000313" key="2">
    <source>
        <dbReference type="EMBL" id="CEK57268.1"/>
    </source>
</evidence>
<evidence type="ECO:0000259" key="1">
    <source>
        <dbReference type="PROSITE" id="PS50003"/>
    </source>
</evidence>
<dbReference type="EMBL" id="HACG01010403">
    <property type="protein sequence ID" value="CEK57268.1"/>
    <property type="molecule type" value="Transcribed_RNA"/>
</dbReference>
<feature type="domain" description="PH" evidence="1">
    <location>
        <begin position="1"/>
        <end position="21"/>
    </location>
</feature>
<protein>
    <recommendedName>
        <fullName evidence="1">PH domain-containing protein</fullName>
    </recommendedName>
</protein>
<reference evidence="2" key="1">
    <citation type="submission" date="2014-12" db="EMBL/GenBank/DDBJ databases">
        <title>Insight into the proteome of Arion vulgaris.</title>
        <authorList>
            <person name="Aradska J."/>
            <person name="Bulat T."/>
            <person name="Smidak R."/>
            <person name="Sarate P."/>
            <person name="Gangsoo J."/>
            <person name="Sialana F."/>
            <person name="Bilban M."/>
            <person name="Lubec G."/>
        </authorList>
    </citation>
    <scope>NUCLEOTIDE SEQUENCE</scope>
    <source>
        <tissue evidence="2">Skin</tissue>
    </source>
</reference>
<dbReference type="PROSITE" id="PS50003">
    <property type="entry name" value="PH_DOMAIN"/>
    <property type="match status" value="1"/>
</dbReference>
<dbReference type="AlphaFoldDB" id="A0A0B6YM06"/>
<gene>
    <name evidence="2" type="primary">ORF29716</name>
</gene>
<feature type="non-terminal residue" evidence="2">
    <location>
        <position position="1"/>
    </location>
</feature>
<dbReference type="InterPro" id="IPR001849">
    <property type="entry name" value="PH_domain"/>
</dbReference>
<proteinExistence type="predicted"/>
<name>A0A0B6YM06_9EUPU</name>
<accession>A0A0B6YM06</accession>